<gene>
    <name evidence="2" type="ORF">AVEN_95144_1</name>
</gene>
<name>A0A4Y2MZE2_ARAVE</name>
<protein>
    <submittedName>
        <fullName evidence="2">Uncharacterized protein</fullName>
    </submittedName>
</protein>
<keyword evidence="3" id="KW-1185">Reference proteome</keyword>
<accession>A0A4Y2MZE2</accession>
<sequence>MGAQASGSPVKRKCRTPWKTGSISNPGHSTLKPSTPFLRAGISVSMPMWQLENRITPPCRSVQILNDRGRYDISNTEAGFLVSHRWATARPLPEEVRTITGGETHSPTITMPTGEAVSCLLIWHQLISVNLRYEFTVWEYHLPTGEAVSCLLIWQQLIFVNLRYEFTVWEYHLVAR</sequence>
<evidence type="ECO:0000313" key="3">
    <source>
        <dbReference type="Proteomes" id="UP000499080"/>
    </source>
</evidence>
<dbReference type="AlphaFoldDB" id="A0A4Y2MZE2"/>
<feature type="compositionally biased region" description="Polar residues" evidence="1">
    <location>
        <begin position="19"/>
        <end position="30"/>
    </location>
</feature>
<dbReference type="EMBL" id="BGPR01008020">
    <property type="protein sequence ID" value="GBN31016.1"/>
    <property type="molecule type" value="Genomic_DNA"/>
</dbReference>
<reference evidence="2 3" key="1">
    <citation type="journal article" date="2019" name="Sci. Rep.">
        <title>Orb-weaving spider Araneus ventricosus genome elucidates the spidroin gene catalogue.</title>
        <authorList>
            <person name="Kono N."/>
            <person name="Nakamura H."/>
            <person name="Ohtoshi R."/>
            <person name="Moran D.A.P."/>
            <person name="Shinohara A."/>
            <person name="Yoshida Y."/>
            <person name="Fujiwara M."/>
            <person name="Mori M."/>
            <person name="Tomita M."/>
            <person name="Arakawa K."/>
        </authorList>
    </citation>
    <scope>NUCLEOTIDE SEQUENCE [LARGE SCALE GENOMIC DNA]</scope>
</reference>
<evidence type="ECO:0000256" key="1">
    <source>
        <dbReference type="SAM" id="MobiDB-lite"/>
    </source>
</evidence>
<dbReference type="Proteomes" id="UP000499080">
    <property type="component" value="Unassembled WGS sequence"/>
</dbReference>
<organism evidence="2 3">
    <name type="scientific">Araneus ventricosus</name>
    <name type="common">Orbweaver spider</name>
    <name type="synonym">Epeira ventricosa</name>
    <dbReference type="NCBI Taxonomy" id="182803"/>
    <lineage>
        <taxon>Eukaryota</taxon>
        <taxon>Metazoa</taxon>
        <taxon>Ecdysozoa</taxon>
        <taxon>Arthropoda</taxon>
        <taxon>Chelicerata</taxon>
        <taxon>Arachnida</taxon>
        <taxon>Araneae</taxon>
        <taxon>Araneomorphae</taxon>
        <taxon>Entelegynae</taxon>
        <taxon>Araneoidea</taxon>
        <taxon>Araneidae</taxon>
        <taxon>Araneus</taxon>
    </lineage>
</organism>
<comment type="caution">
    <text evidence="2">The sequence shown here is derived from an EMBL/GenBank/DDBJ whole genome shotgun (WGS) entry which is preliminary data.</text>
</comment>
<proteinExistence type="predicted"/>
<evidence type="ECO:0000313" key="2">
    <source>
        <dbReference type="EMBL" id="GBN31016.1"/>
    </source>
</evidence>
<feature type="region of interest" description="Disordered" evidence="1">
    <location>
        <begin position="1"/>
        <end position="30"/>
    </location>
</feature>